<evidence type="ECO:0000256" key="3">
    <source>
        <dbReference type="ARBA" id="ARBA00007147"/>
    </source>
</evidence>
<dbReference type="InterPro" id="IPR038751">
    <property type="entry name" value="INTS8"/>
</dbReference>
<protein>
    <recommendedName>
        <fullName evidence="6">INTS8 TPR repeats domain-containing protein</fullName>
    </recommendedName>
</protein>
<evidence type="ECO:0000313" key="8">
    <source>
        <dbReference type="WBParaSite" id="PSAMB.scaffold9614size4789.g32640.t1"/>
    </source>
</evidence>
<dbReference type="GO" id="GO:0034472">
    <property type="term" value="P:snRNA 3'-end processing"/>
    <property type="evidence" value="ECO:0007669"/>
    <property type="project" value="InterPro"/>
</dbReference>
<dbReference type="InterPro" id="IPR057980">
    <property type="entry name" value="TPR_INTS8"/>
</dbReference>
<evidence type="ECO:0000256" key="2">
    <source>
        <dbReference type="ARBA" id="ARBA00004286"/>
    </source>
</evidence>
<reference evidence="8" key="1">
    <citation type="submission" date="2022-11" db="UniProtKB">
        <authorList>
            <consortium name="WormBaseParasite"/>
        </authorList>
    </citation>
    <scope>IDENTIFICATION</scope>
</reference>
<keyword evidence="4" id="KW-0158">Chromosome</keyword>
<feature type="domain" description="INTS8 TPR repeats" evidence="6">
    <location>
        <begin position="415"/>
        <end position="523"/>
    </location>
</feature>
<dbReference type="GO" id="GO:0005694">
    <property type="term" value="C:chromosome"/>
    <property type="evidence" value="ECO:0007669"/>
    <property type="project" value="UniProtKB-SubCell"/>
</dbReference>
<keyword evidence="5" id="KW-0539">Nucleus</keyword>
<name>A0A914XPV3_9BILA</name>
<proteinExistence type="inferred from homology"/>
<accession>A0A914XPV3</accession>
<organism evidence="7 8">
    <name type="scientific">Plectus sambesii</name>
    <dbReference type="NCBI Taxonomy" id="2011161"/>
    <lineage>
        <taxon>Eukaryota</taxon>
        <taxon>Metazoa</taxon>
        <taxon>Ecdysozoa</taxon>
        <taxon>Nematoda</taxon>
        <taxon>Chromadorea</taxon>
        <taxon>Plectida</taxon>
        <taxon>Plectina</taxon>
        <taxon>Plectoidea</taxon>
        <taxon>Plectidae</taxon>
        <taxon>Plectus</taxon>
    </lineage>
</organism>
<dbReference type="PANTHER" id="PTHR13350:SF1">
    <property type="entry name" value="INTEGRATOR COMPLEX SUBUNIT 8"/>
    <property type="match status" value="1"/>
</dbReference>
<dbReference type="GO" id="GO:0032039">
    <property type="term" value="C:integrator complex"/>
    <property type="evidence" value="ECO:0007669"/>
    <property type="project" value="TreeGrafter"/>
</dbReference>
<dbReference type="WBParaSite" id="PSAMB.scaffold9614size4789.g32640.t1">
    <property type="protein sequence ID" value="PSAMB.scaffold9614size4789.g32640.t1"/>
    <property type="gene ID" value="PSAMB.scaffold9614size4789.g32640"/>
</dbReference>
<evidence type="ECO:0000256" key="4">
    <source>
        <dbReference type="ARBA" id="ARBA00022454"/>
    </source>
</evidence>
<dbReference type="PANTHER" id="PTHR13350">
    <property type="entry name" value="INTEGRATOR COMPLEX SUBUNIT 8"/>
    <property type="match status" value="1"/>
</dbReference>
<evidence type="ECO:0000259" key="6">
    <source>
        <dbReference type="Pfam" id="PF25756"/>
    </source>
</evidence>
<evidence type="ECO:0000256" key="1">
    <source>
        <dbReference type="ARBA" id="ARBA00004123"/>
    </source>
</evidence>
<evidence type="ECO:0000313" key="7">
    <source>
        <dbReference type="Proteomes" id="UP000887566"/>
    </source>
</evidence>
<comment type="similarity">
    <text evidence="3">Belongs to the Integrator subunit 8 family.</text>
</comment>
<sequence>MWLLALRCCAALKWDLTLIGKFGNVLTLRSLFERLLKWAFPEWQSEDILTNLLTICSMVDSSSMSEGGRFAAWLYARWVVGVDIAARFPDPLPRATVSNPQGQVDPNLAQAEALKTTTANIRTLTESSICILRRFTSDTSFFRLGLKIPLKECFESMTEDPPLQPVFVSSKQTIPSPRFDRSVADVSSEALLAKTHFDLMCFEFACGDIAKGRLSLGQVLNHGSNAGSNDYASIDSAALEGYCQAFGVRPVNDADPIVAPVTEQTPAILAADNERKLLSMIGRHLIEKTTSSTQPSTLYIDVTSENVVRSYLALLGVTNRCLQYLTSIEAHLARFARVIAHQMTTLYSSSGNNRTITAAVVQYLCANVPGMDAALRSQLPSDQLQRSNIRIVDFVQRAIVLTPPPQPGAVAGLLSGGNDLWQLLLSYDSAEIKNLMLRIVPFVVPARFNVSMVLGEEVLTRVAAGPHQEYITVLMSKLEQLAKLGKIGAWQTTVNACGRELGPLGNDTKVQTTFTFEALRIEVRFGV</sequence>
<keyword evidence="7" id="KW-1185">Reference proteome</keyword>
<dbReference type="Proteomes" id="UP000887566">
    <property type="component" value="Unplaced"/>
</dbReference>
<comment type="subcellular location">
    <subcellularLocation>
        <location evidence="2">Chromosome</location>
    </subcellularLocation>
    <subcellularLocation>
        <location evidence="1">Nucleus</location>
    </subcellularLocation>
</comment>
<evidence type="ECO:0000256" key="5">
    <source>
        <dbReference type="ARBA" id="ARBA00023242"/>
    </source>
</evidence>
<dbReference type="AlphaFoldDB" id="A0A914XPV3"/>
<dbReference type="Pfam" id="PF25756">
    <property type="entry name" value="TPR_INTS8"/>
    <property type="match status" value="1"/>
</dbReference>